<organism evidence="1 2">
    <name type="scientific">Sphenostylis stenocarpa</name>
    <dbReference type="NCBI Taxonomy" id="92480"/>
    <lineage>
        <taxon>Eukaryota</taxon>
        <taxon>Viridiplantae</taxon>
        <taxon>Streptophyta</taxon>
        <taxon>Embryophyta</taxon>
        <taxon>Tracheophyta</taxon>
        <taxon>Spermatophyta</taxon>
        <taxon>Magnoliopsida</taxon>
        <taxon>eudicotyledons</taxon>
        <taxon>Gunneridae</taxon>
        <taxon>Pentapetalae</taxon>
        <taxon>rosids</taxon>
        <taxon>fabids</taxon>
        <taxon>Fabales</taxon>
        <taxon>Fabaceae</taxon>
        <taxon>Papilionoideae</taxon>
        <taxon>50 kb inversion clade</taxon>
        <taxon>NPAAA clade</taxon>
        <taxon>indigoferoid/millettioid clade</taxon>
        <taxon>Phaseoleae</taxon>
        <taxon>Sphenostylis</taxon>
    </lineage>
</organism>
<dbReference type="AlphaFoldDB" id="A0AA86VR16"/>
<keyword evidence="2" id="KW-1185">Reference proteome</keyword>
<protein>
    <submittedName>
        <fullName evidence="1">Uncharacterized protein</fullName>
    </submittedName>
</protein>
<gene>
    <name evidence="1" type="ORF">AYBTSS11_LOCUS27207</name>
</gene>
<reference evidence="1" key="1">
    <citation type="submission" date="2023-10" db="EMBL/GenBank/DDBJ databases">
        <authorList>
            <person name="Domelevo Entfellner J.-B."/>
        </authorList>
    </citation>
    <scope>NUCLEOTIDE SEQUENCE</scope>
</reference>
<evidence type="ECO:0000313" key="1">
    <source>
        <dbReference type="EMBL" id="CAJ1975111.1"/>
    </source>
</evidence>
<feature type="non-terminal residue" evidence="1">
    <location>
        <position position="68"/>
    </location>
</feature>
<dbReference type="EMBL" id="OY731406">
    <property type="protein sequence ID" value="CAJ1975111.1"/>
    <property type="molecule type" value="Genomic_DNA"/>
</dbReference>
<name>A0AA86VR16_9FABA</name>
<accession>A0AA86VR16</accession>
<sequence length="68" mass="7565">MNKEFGCTIKKQERCMLLNSKEGSATWKEPHEPLLRSSLKDTIGASSSQNSICAKYGRHAHYVSHADG</sequence>
<dbReference type="Proteomes" id="UP001189624">
    <property type="component" value="Chromosome 9"/>
</dbReference>
<proteinExistence type="predicted"/>
<evidence type="ECO:0000313" key="2">
    <source>
        <dbReference type="Proteomes" id="UP001189624"/>
    </source>
</evidence>
<dbReference type="Gramene" id="rna-AYBTSS11_LOCUS27207">
    <property type="protein sequence ID" value="CAJ1975111.1"/>
    <property type="gene ID" value="gene-AYBTSS11_LOCUS27207"/>
</dbReference>